<dbReference type="AlphaFoldDB" id="A0A933WAB6"/>
<evidence type="ECO:0000313" key="3">
    <source>
        <dbReference type="Proteomes" id="UP000696931"/>
    </source>
</evidence>
<dbReference type="EMBL" id="JACRIW010000043">
    <property type="protein sequence ID" value="MBI5169154.1"/>
    <property type="molecule type" value="Genomic_DNA"/>
</dbReference>
<keyword evidence="2" id="KW-0540">Nuclease</keyword>
<evidence type="ECO:0000259" key="1">
    <source>
        <dbReference type="Pfam" id="PF03372"/>
    </source>
</evidence>
<dbReference type="GO" id="GO:0004519">
    <property type="term" value="F:endonuclease activity"/>
    <property type="evidence" value="ECO:0007669"/>
    <property type="project" value="UniProtKB-KW"/>
</dbReference>
<reference evidence="2" key="1">
    <citation type="submission" date="2020-07" db="EMBL/GenBank/DDBJ databases">
        <title>Huge and variable diversity of episymbiotic CPR bacteria and DPANN archaea in groundwater ecosystems.</title>
        <authorList>
            <person name="He C.Y."/>
            <person name="Keren R."/>
            <person name="Whittaker M."/>
            <person name="Farag I.F."/>
            <person name="Doudna J."/>
            <person name="Cate J.H.D."/>
            <person name="Banfield J.F."/>
        </authorList>
    </citation>
    <scope>NUCLEOTIDE SEQUENCE</scope>
    <source>
        <strain evidence="2">NC_groundwater_1813_Pr3_B-0.1um_71_17</strain>
    </source>
</reference>
<dbReference type="InterPro" id="IPR036691">
    <property type="entry name" value="Endo/exonu/phosph_ase_sf"/>
</dbReference>
<sequence length="383" mass="42744">MAHDPVLLDECRALVRAVTPFATIEDLHGSHAWRELGPRFDALLHAVRRYDVIDRPGAPRHSDRVRVVQWNIEHGNWYEQVEEAFRTRAELAAPDVVTLDEVDLGCARAGNRDVTGDLARALNLHAVWAPLFLETTVGRDDDAVTAAGRENEAGLFGIAVLSRWPIGEVRVLDLPSPQKLQFDLERMVGRHCALVAEILRPEGAFVAVAAHLEVHRTREHRAAQARVIADALAHERRPVVLAGDFNTHTFDRGLWHSALHGASALMLMPGPALKARLLHPDRGFAHEPLFDVLREAGFAWNDYRDELPSLLLREDRLEEAQALPGPLRHVARRVLEWAIHRGTLRLDWICGRGWRSGRGHTVRGLDGPGKASDHAPIVAELAF</sequence>
<keyword evidence="2" id="KW-0255">Endonuclease</keyword>
<proteinExistence type="predicted"/>
<dbReference type="PANTHER" id="PTHR14859:SF15">
    <property type="entry name" value="ENDONUCLEASE_EXONUCLEASE_PHOSPHATASE DOMAIN-CONTAINING PROTEIN"/>
    <property type="match status" value="1"/>
</dbReference>
<organism evidence="2 3">
    <name type="scientific">Eiseniibacteriota bacterium</name>
    <dbReference type="NCBI Taxonomy" id="2212470"/>
    <lineage>
        <taxon>Bacteria</taxon>
        <taxon>Candidatus Eiseniibacteriota</taxon>
    </lineage>
</organism>
<dbReference type="GO" id="GO:0006506">
    <property type="term" value="P:GPI anchor biosynthetic process"/>
    <property type="evidence" value="ECO:0007669"/>
    <property type="project" value="TreeGrafter"/>
</dbReference>
<dbReference type="InterPro" id="IPR005135">
    <property type="entry name" value="Endo/exonuclease/phosphatase"/>
</dbReference>
<dbReference type="InterPro" id="IPR051916">
    <property type="entry name" value="GPI-anchor_lipid_remodeler"/>
</dbReference>
<gene>
    <name evidence="2" type="ORF">HZA61_06675</name>
</gene>
<keyword evidence="2" id="KW-0378">Hydrolase</keyword>
<name>A0A933WAB6_UNCEI</name>
<dbReference type="SUPFAM" id="SSF56219">
    <property type="entry name" value="DNase I-like"/>
    <property type="match status" value="1"/>
</dbReference>
<feature type="domain" description="Endonuclease/exonuclease/phosphatase" evidence="1">
    <location>
        <begin position="68"/>
        <end position="374"/>
    </location>
</feature>
<dbReference type="Gene3D" id="3.60.10.10">
    <property type="entry name" value="Endonuclease/exonuclease/phosphatase"/>
    <property type="match status" value="1"/>
</dbReference>
<accession>A0A933WAB6</accession>
<protein>
    <submittedName>
        <fullName evidence="2">Endonuclease/exonuclease/phosphatase family protein</fullName>
    </submittedName>
</protein>
<evidence type="ECO:0000313" key="2">
    <source>
        <dbReference type="EMBL" id="MBI5169154.1"/>
    </source>
</evidence>
<dbReference type="Proteomes" id="UP000696931">
    <property type="component" value="Unassembled WGS sequence"/>
</dbReference>
<dbReference type="PANTHER" id="PTHR14859">
    <property type="entry name" value="CALCOFLUOR WHITE HYPERSENSITIVE PROTEIN PRECURSOR"/>
    <property type="match status" value="1"/>
</dbReference>
<comment type="caution">
    <text evidence="2">The sequence shown here is derived from an EMBL/GenBank/DDBJ whole genome shotgun (WGS) entry which is preliminary data.</text>
</comment>
<dbReference type="Pfam" id="PF03372">
    <property type="entry name" value="Exo_endo_phos"/>
    <property type="match status" value="1"/>
</dbReference>
<dbReference type="GO" id="GO:0016020">
    <property type="term" value="C:membrane"/>
    <property type="evidence" value="ECO:0007669"/>
    <property type="project" value="GOC"/>
</dbReference>